<name>A0ACC2UJY8_9FUNG</name>
<evidence type="ECO:0000313" key="1">
    <source>
        <dbReference type="EMBL" id="KAJ9086687.1"/>
    </source>
</evidence>
<sequence length="199" mass="21950">MLPDWLEEEIFRADSGGLNGFAPISNFYFDWLKVGQQRRGIVKFCGPLLALDWDVFSRPLKKVARVQANPLQNLEDLAHTVDESFVLAFMAEVPISPLESPPTAEETLIQLDCLLSWCWPVLKQLAGQQKNAACMNPEKPNLQPGEIGYQILQSVASQAANSPGPEVPQTKIIGFWSSPMETSEEGIRGNAHPESSEGS</sequence>
<organism evidence="1 2">
    <name type="scientific">Entomophthora muscae</name>
    <dbReference type="NCBI Taxonomy" id="34485"/>
    <lineage>
        <taxon>Eukaryota</taxon>
        <taxon>Fungi</taxon>
        <taxon>Fungi incertae sedis</taxon>
        <taxon>Zoopagomycota</taxon>
        <taxon>Entomophthoromycotina</taxon>
        <taxon>Entomophthoromycetes</taxon>
        <taxon>Entomophthorales</taxon>
        <taxon>Entomophthoraceae</taxon>
        <taxon>Entomophthora</taxon>
    </lineage>
</organism>
<reference evidence="1" key="1">
    <citation type="submission" date="2022-04" db="EMBL/GenBank/DDBJ databases">
        <title>Genome of the entomopathogenic fungus Entomophthora muscae.</title>
        <authorList>
            <person name="Elya C."/>
            <person name="Lovett B.R."/>
            <person name="Lee E."/>
            <person name="Macias A.M."/>
            <person name="Hajek A.E."/>
            <person name="De Bivort B.L."/>
            <person name="Kasson M.T."/>
            <person name="De Fine Licht H.H."/>
            <person name="Stajich J.E."/>
        </authorList>
    </citation>
    <scope>NUCLEOTIDE SEQUENCE</scope>
    <source>
        <strain evidence="1">Berkeley</strain>
    </source>
</reference>
<gene>
    <name evidence="1" type="ORF">DSO57_1001478</name>
</gene>
<protein>
    <submittedName>
        <fullName evidence="1">Uncharacterized protein</fullName>
    </submittedName>
</protein>
<evidence type="ECO:0000313" key="2">
    <source>
        <dbReference type="Proteomes" id="UP001165960"/>
    </source>
</evidence>
<comment type="caution">
    <text evidence="1">The sequence shown here is derived from an EMBL/GenBank/DDBJ whole genome shotgun (WGS) entry which is preliminary data.</text>
</comment>
<accession>A0ACC2UJY8</accession>
<keyword evidence="2" id="KW-1185">Reference proteome</keyword>
<dbReference type="Proteomes" id="UP001165960">
    <property type="component" value="Unassembled WGS sequence"/>
</dbReference>
<dbReference type="EMBL" id="QTSX02000713">
    <property type="protein sequence ID" value="KAJ9086687.1"/>
    <property type="molecule type" value="Genomic_DNA"/>
</dbReference>
<proteinExistence type="predicted"/>